<feature type="compositionally biased region" description="Polar residues" evidence="1">
    <location>
        <begin position="687"/>
        <end position="696"/>
    </location>
</feature>
<feature type="region of interest" description="Disordered" evidence="1">
    <location>
        <begin position="1"/>
        <end position="159"/>
    </location>
</feature>
<feature type="compositionally biased region" description="Basic and acidic residues" evidence="1">
    <location>
        <begin position="366"/>
        <end position="378"/>
    </location>
</feature>
<feature type="compositionally biased region" description="Basic residues" evidence="1">
    <location>
        <begin position="598"/>
        <end position="611"/>
    </location>
</feature>
<evidence type="ECO:0000256" key="1">
    <source>
        <dbReference type="SAM" id="MobiDB-lite"/>
    </source>
</evidence>
<evidence type="ECO:0000313" key="3">
    <source>
        <dbReference type="Proteomes" id="UP000799539"/>
    </source>
</evidence>
<dbReference type="GO" id="GO:0003677">
    <property type="term" value="F:DNA binding"/>
    <property type="evidence" value="ECO:0007669"/>
    <property type="project" value="InterPro"/>
</dbReference>
<evidence type="ECO:0000313" key="2">
    <source>
        <dbReference type="EMBL" id="KAF2212475.1"/>
    </source>
</evidence>
<feature type="region of interest" description="Disordered" evidence="1">
    <location>
        <begin position="687"/>
        <end position="706"/>
    </location>
</feature>
<feature type="compositionally biased region" description="Basic and acidic residues" evidence="1">
    <location>
        <begin position="464"/>
        <end position="486"/>
    </location>
</feature>
<feature type="compositionally biased region" description="Basic and acidic residues" evidence="1">
    <location>
        <begin position="71"/>
        <end position="86"/>
    </location>
</feature>
<feature type="compositionally biased region" description="Polar residues" evidence="1">
    <location>
        <begin position="614"/>
        <end position="624"/>
    </location>
</feature>
<dbReference type="SMART" id="SM00384">
    <property type="entry name" value="AT_hook"/>
    <property type="match status" value="2"/>
</dbReference>
<name>A0A6A6FGF6_9PEZI</name>
<sequence>MATVSPAKHHRLERHLQRQRGAGVRSLATSFGFSFGLPSAAPVPPALESTHDDERPTKRRKSNGVLAAPKPEQKEDDAKAQEKAAADVKPQQPLAVHDEEIEGIVPDETEDNSTTQTRVAPKEPSRSRKAVKGIQAADDVAATGAKLPAKKRGRPKKALGTEYVEKNVALGVATDRTMAMTAAQVAMGLSTTASADAEAKATSPHATKPATKRRGRPRKNAASDAAPSSMSVPIEEPELQLPARPKRHAATTAMIKVSEGFLEEESDVTKKRRDEVLVSCTGLKTHLSVHGPITDRSQATTRAREGAPQIIDDQCGPEQQCREALPQTVRRRAKRGPAADIGENAERSSDAAAVDRKPTKSASVARVEHSGPVEETAHAIKLTSTTDVKPRRRAAAMAQSKVSEGFLEESGDISKKRRNPESSSGVAKPQAKSSGRSKTSHKLDVQTASAGELLGLPVATECEDEKRETPIARPDREISHERRPLAETEVNLPSISPAKNTPEGIEKQPKQTVQKLVIPRKTALKASAEGSTRTAATKKFKASKIFVDDDAAHIVKAPQNNAFPHNSVLSLGPAPSITGSKTPSVETGSLGDACTGAHSKKQGASKKGHKPNARDTSNLPSKTLRTAHHGNEINEDVDWLFEVSKPSAPRRRVAKQPPVPRQERKGIADASEIDLDDLLSNIATFVPGTNASQSPPIQARAIKKRK</sequence>
<feature type="compositionally biased region" description="Basic residues" evidence="1">
    <location>
        <begin position="148"/>
        <end position="157"/>
    </location>
</feature>
<reference evidence="2" key="1">
    <citation type="journal article" date="2020" name="Stud. Mycol.">
        <title>101 Dothideomycetes genomes: a test case for predicting lifestyles and emergence of pathogens.</title>
        <authorList>
            <person name="Haridas S."/>
            <person name="Albert R."/>
            <person name="Binder M."/>
            <person name="Bloem J."/>
            <person name="Labutti K."/>
            <person name="Salamov A."/>
            <person name="Andreopoulos B."/>
            <person name="Baker S."/>
            <person name="Barry K."/>
            <person name="Bills G."/>
            <person name="Bluhm B."/>
            <person name="Cannon C."/>
            <person name="Castanera R."/>
            <person name="Culley D."/>
            <person name="Daum C."/>
            <person name="Ezra D."/>
            <person name="Gonzalez J."/>
            <person name="Henrissat B."/>
            <person name="Kuo A."/>
            <person name="Liang C."/>
            <person name="Lipzen A."/>
            <person name="Lutzoni F."/>
            <person name="Magnuson J."/>
            <person name="Mondo S."/>
            <person name="Nolan M."/>
            <person name="Ohm R."/>
            <person name="Pangilinan J."/>
            <person name="Park H.-J."/>
            <person name="Ramirez L."/>
            <person name="Alfaro M."/>
            <person name="Sun H."/>
            <person name="Tritt A."/>
            <person name="Yoshinaga Y."/>
            <person name="Zwiers L.-H."/>
            <person name="Turgeon B."/>
            <person name="Goodwin S."/>
            <person name="Spatafora J."/>
            <person name="Crous P."/>
            <person name="Grigoriev I."/>
        </authorList>
    </citation>
    <scope>NUCLEOTIDE SEQUENCE</scope>
    <source>
        <strain evidence="2">SCOH1-5</strain>
    </source>
</reference>
<feature type="compositionally biased region" description="Polar residues" evidence="1">
    <location>
        <begin position="421"/>
        <end position="437"/>
    </location>
</feature>
<feature type="compositionally biased region" description="Basic and acidic residues" evidence="1">
    <location>
        <begin position="344"/>
        <end position="358"/>
    </location>
</feature>
<feature type="region of interest" description="Disordered" evidence="1">
    <location>
        <begin position="193"/>
        <end position="247"/>
    </location>
</feature>
<feature type="compositionally biased region" description="Basic residues" evidence="1">
    <location>
        <begin position="210"/>
        <end position="219"/>
    </location>
</feature>
<dbReference type="InterPro" id="IPR017956">
    <property type="entry name" value="AT_hook_DNA-bd_motif"/>
</dbReference>
<dbReference type="EMBL" id="ML992673">
    <property type="protein sequence ID" value="KAF2212475.1"/>
    <property type="molecule type" value="Genomic_DNA"/>
</dbReference>
<organism evidence="2 3">
    <name type="scientific">Cercospora zeae-maydis SCOH1-5</name>
    <dbReference type="NCBI Taxonomy" id="717836"/>
    <lineage>
        <taxon>Eukaryota</taxon>
        <taxon>Fungi</taxon>
        <taxon>Dikarya</taxon>
        <taxon>Ascomycota</taxon>
        <taxon>Pezizomycotina</taxon>
        <taxon>Dothideomycetes</taxon>
        <taxon>Dothideomycetidae</taxon>
        <taxon>Mycosphaerellales</taxon>
        <taxon>Mycosphaerellaceae</taxon>
        <taxon>Cercospora</taxon>
    </lineage>
</organism>
<proteinExistence type="predicted"/>
<dbReference type="OrthoDB" id="3917769at2759"/>
<feature type="region of interest" description="Disordered" evidence="1">
    <location>
        <begin position="648"/>
        <end position="668"/>
    </location>
</feature>
<feature type="compositionally biased region" description="Acidic residues" evidence="1">
    <location>
        <begin position="99"/>
        <end position="111"/>
    </location>
</feature>
<gene>
    <name evidence="2" type="ORF">CERZMDRAFT_106194</name>
</gene>
<keyword evidence="3" id="KW-1185">Reference proteome</keyword>
<accession>A0A6A6FGF6</accession>
<dbReference type="Proteomes" id="UP000799539">
    <property type="component" value="Unassembled WGS sequence"/>
</dbReference>
<feature type="region of interest" description="Disordered" evidence="1">
    <location>
        <begin position="288"/>
        <end position="512"/>
    </location>
</feature>
<protein>
    <submittedName>
        <fullName evidence="2">Uncharacterized protein</fullName>
    </submittedName>
</protein>
<dbReference type="AlphaFoldDB" id="A0A6A6FGF6"/>
<feature type="region of interest" description="Disordered" evidence="1">
    <location>
        <begin position="579"/>
        <end position="631"/>
    </location>
</feature>